<dbReference type="EMBL" id="AAZO01003479">
    <property type="status" value="NOT_ANNOTATED_CDS"/>
    <property type="molecule type" value="Genomic_DNA"/>
</dbReference>
<dbReference type="eggNOG" id="KOG1234">
    <property type="taxonomic scope" value="Eukaryota"/>
</dbReference>
<proteinExistence type="inferred from homology"/>
<accession>E0VM36</accession>
<reference evidence="10" key="3">
    <citation type="submission" date="2021-02" db="UniProtKB">
        <authorList>
            <consortium name="EnsemblMetazoa"/>
        </authorList>
    </citation>
    <scope>IDENTIFICATION</scope>
    <source>
        <strain evidence="10">USDA</strain>
    </source>
</reference>
<dbReference type="OrthoDB" id="201153at2759"/>
<dbReference type="GO" id="GO:0005524">
    <property type="term" value="F:ATP binding"/>
    <property type="evidence" value="ECO:0007669"/>
    <property type="project" value="UniProtKB-KW"/>
</dbReference>
<dbReference type="GO" id="GO:0016740">
    <property type="term" value="F:transferase activity"/>
    <property type="evidence" value="ECO:0007669"/>
    <property type="project" value="UniProtKB-KW"/>
</dbReference>
<keyword evidence="3" id="KW-0808">Transferase</keyword>
<dbReference type="STRING" id="121224.E0VM36"/>
<dbReference type="EMBL" id="DS235286">
    <property type="protein sequence ID" value="EEB14442.1"/>
    <property type="molecule type" value="Genomic_DNA"/>
</dbReference>
<comment type="similarity">
    <text evidence="2">Belongs to the protein kinase superfamily. ADCK protein kinase family.</text>
</comment>
<dbReference type="VEuPathDB" id="VectorBase:PHUM299980"/>
<dbReference type="InterPro" id="IPR004147">
    <property type="entry name" value="ABC1_dom"/>
</dbReference>
<keyword evidence="4" id="KW-0547">Nucleotide-binding</keyword>
<dbReference type="RefSeq" id="XP_002427180.1">
    <property type="nucleotide sequence ID" value="XM_002427135.1"/>
</dbReference>
<dbReference type="PANTHER" id="PTHR43851">
    <property type="match status" value="1"/>
</dbReference>
<dbReference type="CTD" id="8229814"/>
<dbReference type="SUPFAM" id="SSF56112">
    <property type="entry name" value="Protein kinase-like (PK-like)"/>
    <property type="match status" value="1"/>
</dbReference>
<dbReference type="Proteomes" id="UP000009046">
    <property type="component" value="Unassembled WGS sequence"/>
</dbReference>
<dbReference type="KEGG" id="phu:Phum_PHUM299980"/>
<evidence type="ECO:0000313" key="9">
    <source>
        <dbReference type="EMBL" id="EEB14442.1"/>
    </source>
</evidence>
<dbReference type="GeneID" id="8229814"/>
<dbReference type="GO" id="GO:0006744">
    <property type="term" value="P:ubiquinone biosynthetic process"/>
    <property type="evidence" value="ECO:0007669"/>
    <property type="project" value="TreeGrafter"/>
</dbReference>
<dbReference type="Pfam" id="PF03109">
    <property type="entry name" value="ABC1"/>
    <property type="match status" value="1"/>
</dbReference>
<evidence type="ECO:0000313" key="10">
    <source>
        <dbReference type="EnsemblMetazoa" id="PHUM299980-PA"/>
    </source>
</evidence>
<dbReference type="InterPro" id="IPR051409">
    <property type="entry name" value="Atypical_kinase_ADCK"/>
</dbReference>
<dbReference type="EnsemblMetazoa" id="PHUM299980-RA">
    <property type="protein sequence ID" value="PHUM299980-PA"/>
    <property type="gene ID" value="PHUM299980"/>
</dbReference>
<dbReference type="CDD" id="cd13970">
    <property type="entry name" value="ABC1_ADCK3"/>
    <property type="match status" value="1"/>
</dbReference>
<reference evidence="9" key="1">
    <citation type="submission" date="2007-04" db="EMBL/GenBank/DDBJ databases">
        <title>Annotation of Pediculus humanus corporis strain USDA.</title>
        <authorList>
            <person name="Kirkness E."/>
            <person name="Hannick L."/>
            <person name="Hass B."/>
            <person name="Bruggner R."/>
            <person name="Lawson D."/>
            <person name="Bidwell S."/>
            <person name="Joardar V."/>
            <person name="Caler E."/>
            <person name="Walenz B."/>
            <person name="Inman J."/>
            <person name="Schobel S."/>
            <person name="Galinsky K."/>
            <person name="Amedeo P."/>
            <person name="Strausberg R."/>
        </authorList>
    </citation>
    <scope>NUCLEOTIDE SEQUENCE</scope>
    <source>
        <strain evidence="9">USDA</strain>
    </source>
</reference>
<evidence type="ECO:0000256" key="1">
    <source>
        <dbReference type="ARBA" id="ARBA00004749"/>
    </source>
</evidence>
<evidence type="ECO:0000256" key="6">
    <source>
        <dbReference type="SAM" id="Coils"/>
    </source>
</evidence>
<evidence type="ECO:0000256" key="2">
    <source>
        <dbReference type="ARBA" id="ARBA00009670"/>
    </source>
</evidence>
<dbReference type="InterPro" id="IPR034646">
    <property type="entry name" value="ADCK3_dom"/>
</dbReference>
<dbReference type="FunCoup" id="E0VM36">
    <property type="interactions" value="966"/>
</dbReference>
<evidence type="ECO:0000256" key="5">
    <source>
        <dbReference type="ARBA" id="ARBA00022840"/>
    </source>
</evidence>
<protein>
    <recommendedName>
        <fullName evidence="8">ABC1 atypical kinase-like domain-containing protein</fullName>
    </recommendedName>
</protein>
<evidence type="ECO:0000256" key="3">
    <source>
        <dbReference type="ARBA" id="ARBA00022679"/>
    </source>
</evidence>
<dbReference type="HOGENOM" id="CLU_006533_9_1_1"/>
<evidence type="ECO:0000259" key="8">
    <source>
        <dbReference type="Pfam" id="PF03109"/>
    </source>
</evidence>
<keyword evidence="11" id="KW-1185">Reference proteome</keyword>
<evidence type="ECO:0000256" key="4">
    <source>
        <dbReference type="ARBA" id="ARBA00022741"/>
    </source>
</evidence>
<dbReference type="InterPro" id="IPR011009">
    <property type="entry name" value="Kinase-like_dom_sf"/>
</dbReference>
<evidence type="ECO:0000256" key="7">
    <source>
        <dbReference type="SAM" id="MobiDB-lite"/>
    </source>
</evidence>
<dbReference type="EMBL" id="AAZO01003478">
    <property type="status" value="NOT_ANNOTATED_CDS"/>
    <property type="molecule type" value="Genomic_DNA"/>
</dbReference>
<name>E0VM36_PEDHC</name>
<reference evidence="9" key="2">
    <citation type="submission" date="2007-04" db="EMBL/GenBank/DDBJ databases">
        <title>The genome of the human body louse.</title>
        <authorList>
            <consortium name="The Human Body Louse Genome Consortium"/>
            <person name="Kirkness E."/>
            <person name="Walenz B."/>
            <person name="Hass B."/>
            <person name="Bruggner R."/>
            <person name="Strausberg R."/>
        </authorList>
    </citation>
    <scope>NUCLEOTIDE SEQUENCE</scope>
    <source>
        <strain evidence="9">USDA</strain>
    </source>
</reference>
<organism>
    <name type="scientific">Pediculus humanus subsp. corporis</name>
    <name type="common">Body louse</name>
    <dbReference type="NCBI Taxonomy" id="121224"/>
    <lineage>
        <taxon>Eukaryota</taxon>
        <taxon>Metazoa</taxon>
        <taxon>Ecdysozoa</taxon>
        <taxon>Arthropoda</taxon>
        <taxon>Hexapoda</taxon>
        <taxon>Insecta</taxon>
        <taxon>Pterygota</taxon>
        <taxon>Neoptera</taxon>
        <taxon>Paraneoptera</taxon>
        <taxon>Psocodea</taxon>
        <taxon>Troctomorpha</taxon>
        <taxon>Phthiraptera</taxon>
        <taxon>Anoplura</taxon>
        <taxon>Pediculidae</taxon>
        <taxon>Pediculus</taxon>
    </lineage>
</organism>
<dbReference type="InParanoid" id="E0VM36"/>
<dbReference type="OMA" id="HENICKD"/>
<evidence type="ECO:0000313" key="11">
    <source>
        <dbReference type="Proteomes" id="UP000009046"/>
    </source>
</evidence>
<keyword evidence="5" id="KW-0067">ATP-binding</keyword>
<keyword evidence="6" id="KW-0175">Coiled coil</keyword>
<feature type="domain" description="ABC1 atypical kinase-like" evidence="8">
    <location>
        <begin position="240"/>
        <end position="466"/>
    </location>
</feature>
<gene>
    <name evidence="10" type="primary">8229814</name>
    <name evidence="9" type="ORF">Phum_PHUM299980</name>
</gene>
<comment type="pathway">
    <text evidence="1">Cofactor biosynthesis; ubiquinone biosynthesis.</text>
</comment>
<dbReference type="AlphaFoldDB" id="E0VM36"/>
<dbReference type="PANTHER" id="PTHR43851:SF3">
    <property type="entry name" value="COENZYME Q8"/>
    <property type="match status" value="1"/>
</dbReference>
<feature type="coiled-coil region" evidence="6">
    <location>
        <begin position="131"/>
        <end position="158"/>
    </location>
</feature>
<sequence length="573" mass="65791">MSKILLSDLKAYCRSMELIFKESFKYHQTSLEKFWENSSINVAIEENIKSHFNNLKNVSTNDLALAVKESYERASMVPQSLKVYAMTSTKSQGDVDYEKKNDANDEEVLPKGVSPEDLKASELHYKDRELIEKLEKEHEQKLKKQAEMEQNIKQLHQSSIKSESLVNNLDDNVSNTKTDVVLEKNIPLPSTKKYKPKQQLNPEAKQRKVPSTRLGRMISFGSLAAGLGIGALAEVTRRTIVLNTELGSDWKDKLSHFEEKPFAAASIGQVHYIRLKDGRECAMKIQYPGVAQGIESDINNLVGILKVWNVFPEGLFIDNLVEVAKRELSWEVDYEREAECTKKFKKLLLPYPDYVVPDVIDELSTKQIFTSTLIEGIPVDQCADLPEKDREHVCILIMQLCLREIFEFRYMQTDPNWSNFFYEPTSKKMCLLDFGATRSYEYEFVKKYIENIRAAAEGDRQAVLNISKEMGFLTGYESKKMQNAHVDAVMILAEVFSAEKAFDFGLQDTTRRIQKLVPTIVTERLCPPPEEIYSLHRKLSGVFLLCAKLKVKISCREMFFTVYNKFKSTSNEF</sequence>
<feature type="region of interest" description="Disordered" evidence="7">
    <location>
        <begin position="187"/>
        <end position="210"/>
    </location>
</feature>